<dbReference type="GO" id="GO:0004721">
    <property type="term" value="F:phosphoprotein phosphatase activity"/>
    <property type="evidence" value="ECO:0007669"/>
    <property type="project" value="TreeGrafter"/>
</dbReference>
<keyword evidence="5" id="KW-0418">Kinase</keyword>
<comment type="caution">
    <text evidence="8">The sequence shown here is derived from an EMBL/GenBank/DDBJ whole genome shotgun (WGS) entry which is preliminary data.</text>
</comment>
<dbReference type="GO" id="GO:0005886">
    <property type="term" value="C:plasma membrane"/>
    <property type="evidence" value="ECO:0007669"/>
    <property type="project" value="TreeGrafter"/>
</dbReference>
<dbReference type="PRINTS" id="PR00344">
    <property type="entry name" value="BCTRLSENSOR"/>
</dbReference>
<sequence length="154" mass="17020">MVFEDIFEELKPIASQQQVILRLVGDPEIEIMGDPVLIHRAFSNLIENGIHYNNPGGFVEISLNRVGTMVVIEIVDNGVGISEDQQKHIFERFYRVGDQKARFSEGKGLGLAITAHILNLHGGKISVKSVLVKGSTFTITFQNSNCPALQLFPS</sequence>
<comment type="catalytic activity">
    <reaction evidence="1">
        <text>ATP + protein L-histidine = ADP + protein N-phospho-L-histidine.</text>
        <dbReference type="EC" id="2.7.13.3"/>
    </reaction>
</comment>
<keyword evidence="6" id="KW-0902">Two-component regulatory system</keyword>
<dbReference type="InterPro" id="IPR005467">
    <property type="entry name" value="His_kinase_dom"/>
</dbReference>
<evidence type="ECO:0000256" key="1">
    <source>
        <dbReference type="ARBA" id="ARBA00000085"/>
    </source>
</evidence>
<dbReference type="EMBL" id="VSSQ01132503">
    <property type="protein sequence ID" value="MPN59021.1"/>
    <property type="molecule type" value="Genomic_DNA"/>
</dbReference>
<evidence type="ECO:0000259" key="7">
    <source>
        <dbReference type="PROSITE" id="PS50109"/>
    </source>
</evidence>
<dbReference type="Pfam" id="PF02518">
    <property type="entry name" value="HATPase_c"/>
    <property type="match status" value="1"/>
</dbReference>
<dbReference type="InterPro" id="IPR004358">
    <property type="entry name" value="Sig_transdc_His_kin-like_C"/>
</dbReference>
<dbReference type="CDD" id="cd00075">
    <property type="entry name" value="HATPase"/>
    <property type="match status" value="1"/>
</dbReference>
<evidence type="ECO:0000256" key="6">
    <source>
        <dbReference type="ARBA" id="ARBA00023012"/>
    </source>
</evidence>
<evidence type="ECO:0000256" key="4">
    <source>
        <dbReference type="ARBA" id="ARBA00022679"/>
    </source>
</evidence>
<dbReference type="SUPFAM" id="SSF55874">
    <property type="entry name" value="ATPase domain of HSP90 chaperone/DNA topoisomerase II/histidine kinase"/>
    <property type="match status" value="1"/>
</dbReference>
<dbReference type="GO" id="GO:0000155">
    <property type="term" value="F:phosphorelay sensor kinase activity"/>
    <property type="evidence" value="ECO:0007669"/>
    <property type="project" value="TreeGrafter"/>
</dbReference>
<reference evidence="8" key="1">
    <citation type="submission" date="2019-08" db="EMBL/GenBank/DDBJ databases">
        <authorList>
            <person name="Kucharzyk K."/>
            <person name="Murdoch R.W."/>
            <person name="Higgins S."/>
            <person name="Loffler F."/>
        </authorList>
    </citation>
    <scope>NUCLEOTIDE SEQUENCE</scope>
</reference>
<evidence type="ECO:0000313" key="8">
    <source>
        <dbReference type="EMBL" id="MPN59021.1"/>
    </source>
</evidence>
<dbReference type="PANTHER" id="PTHR45453">
    <property type="entry name" value="PHOSPHATE REGULON SENSOR PROTEIN PHOR"/>
    <property type="match status" value="1"/>
</dbReference>
<keyword evidence="3" id="KW-0597">Phosphoprotein</keyword>
<dbReference type="InterPro" id="IPR050351">
    <property type="entry name" value="BphY/WalK/GraS-like"/>
</dbReference>
<dbReference type="SMART" id="SM00387">
    <property type="entry name" value="HATPase_c"/>
    <property type="match status" value="1"/>
</dbReference>
<accession>A0A645J5X2</accession>
<feature type="domain" description="Histidine kinase" evidence="7">
    <location>
        <begin position="1"/>
        <end position="145"/>
    </location>
</feature>
<dbReference type="GO" id="GO:0016036">
    <property type="term" value="P:cellular response to phosphate starvation"/>
    <property type="evidence" value="ECO:0007669"/>
    <property type="project" value="TreeGrafter"/>
</dbReference>
<dbReference type="InterPro" id="IPR036890">
    <property type="entry name" value="HATPase_C_sf"/>
</dbReference>
<dbReference type="PROSITE" id="PS50109">
    <property type="entry name" value="HIS_KIN"/>
    <property type="match status" value="1"/>
</dbReference>
<gene>
    <name evidence="8" type="primary">phoR_67</name>
    <name evidence="8" type="ORF">SDC9_206739</name>
</gene>
<organism evidence="8">
    <name type="scientific">bioreactor metagenome</name>
    <dbReference type="NCBI Taxonomy" id="1076179"/>
    <lineage>
        <taxon>unclassified sequences</taxon>
        <taxon>metagenomes</taxon>
        <taxon>ecological metagenomes</taxon>
    </lineage>
</organism>
<evidence type="ECO:0000256" key="3">
    <source>
        <dbReference type="ARBA" id="ARBA00022553"/>
    </source>
</evidence>
<protein>
    <recommendedName>
        <fullName evidence="2">histidine kinase</fullName>
        <ecNumber evidence="2">2.7.13.3</ecNumber>
    </recommendedName>
</protein>
<name>A0A645J5X2_9ZZZZ</name>
<proteinExistence type="predicted"/>
<dbReference type="EC" id="2.7.13.3" evidence="2"/>
<keyword evidence="4 8" id="KW-0808">Transferase</keyword>
<evidence type="ECO:0000256" key="2">
    <source>
        <dbReference type="ARBA" id="ARBA00012438"/>
    </source>
</evidence>
<dbReference type="Gene3D" id="3.30.565.10">
    <property type="entry name" value="Histidine kinase-like ATPase, C-terminal domain"/>
    <property type="match status" value="1"/>
</dbReference>
<dbReference type="PANTHER" id="PTHR45453:SF1">
    <property type="entry name" value="PHOSPHATE REGULON SENSOR PROTEIN PHOR"/>
    <property type="match status" value="1"/>
</dbReference>
<evidence type="ECO:0000256" key="5">
    <source>
        <dbReference type="ARBA" id="ARBA00022777"/>
    </source>
</evidence>
<dbReference type="AlphaFoldDB" id="A0A645J5X2"/>
<dbReference type="FunFam" id="3.30.565.10:FF:000006">
    <property type="entry name" value="Sensor histidine kinase WalK"/>
    <property type="match status" value="1"/>
</dbReference>
<dbReference type="InterPro" id="IPR003594">
    <property type="entry name" value="HATPase_dom"/>
</dbReference>